<evidence type="ECO:0000313" key="15">
    <source>
        <dbReference type="EMBL" id="EAI5407173.1"/>
    </source>
</evidence>
<dbReference type="EC" id="4.2.3.1" evidence="5 11"/>
<dbReference type="AlphaFoldDB" id="A0A5L4L4V6"/>
<keyword evidence="9 12" id="KW-0663">Pyridoxal phosphate</keyword>
<dbReference type="PROSITE" id="PS00165">
    <property type="entry name" value="DEHYDRATASE_SER_THR"/>
    <property type="match status" value="1"/>
</dbReference>
<proteinExistence type="inferred from homology"/>
<dbReference type="InterPro" id="IPR004450">
    <property type="entry name" value="Thr_synthase-like"/>
</dbReference>
<evidence type="ECO:0000259" key="14">
    <source>
        <dbReference type="Pfam" id="PF14821"/>
    </source>
</evidence>
<name>A0A5L4L4V6_CAMFE</name>
<dbReference type="SUPFAM" id="SSF54913">
    <property type="entry name" value="GlnB-like"/>
    <property type="match status" value="1"/>
</dbReference>
<comment type="cofactor">
    <cofactor evidence="1 12">
        <name>pyridoxal 5'-phosphate</name>
        <dbReference type="ChEBI" id="CHEBI:597326"/>
    </cofactor>
</comment>
<evidence type="ECO:0000259" key="13">
    <source>
        <dbReference type="Pfam" id="PF00291"/>
    </source>
</evidence>
<evidence type="ECO:0000256" key="7">
    <source>
        <dbReference type="ARBA" id="ARBA00022605"/>
    </source>
</evidence>
<dbReference type="GO" id="GO:0009088">
    <property type="term" value="P:threonine biosynthetic process"/>
    <property type="evidence" value="ECO:0007669"/>
    <property type="project" value="UniProtKB-UniRule"/>
</dbReference>
<evidence type="ECO:0000256" key="11">
    <source>
        <dbReference type="NCBIfam" id="TIGR00260"/>
    </source>
</evidence>
<comment type="catalytic activity">
    <reaction evidence="10">
        <text>O-phospho-L-homoserine + H2O = L-threonine + phosphate</text>
        <dbReference type="Rhea" id="RHEA:10840"/>
        <dbReference type="ChEBI" id="CHEBI:15377"/>
        <dbReference type="ChEBI" id="CHEBI:43474"/>
        <dbReference type="ChEBI" id="CHEBI:57590"/>
        <dbReference type="ChEBI" id="CHEBI:57926"/>
        <dbReference type="EC" id="4.2.3.1"/>
    </reaction>
</comment>
<dbReference type="Gene3D" id="3.30.70.120">
    <property type="match status" value="1"/>
</dbReference>
<protein>
    <recommendedName>
        <fullName evidence="6 11">Threonine synthase</fullName>
        <ecNumber evidence="5 11">4.2.3.1</ecNumber>
    </recommendedName>
</protein>
<sequence>MIVLSTTPDEKIANKLAKELVDKKAAACVNCIKDLKSFYTWKNEVQNDSEVLIMIKGNYKKIKDVILKNHPYETPEVIAIKPKKIEKSYKKWLEKSTKISPMLVGTRLNNNEEVSCVSLNEALLQPAAKHGGLYAPINLPILDDNFFKKASKLKYDEIAMMVIKKFKFDIDKDIFKKALKRYAKFDKEAVEIKKLNKNLYINELWHGPTRAFKDMALQPFGVILKELAKQNNKKYLIMCATSGDTGPATLNTFSDVQNIKVVCIYPKDGTSEVQRLQMVNQKGKNLKSIGIKGNFDDAQKALKALLNDKSFKNELSNLGLNLSAANSVNFGRILFQIIYHIYVCIKINSNKKPIDIVVPSGNFGNALGAYYAKKMGANIGKIKIASNANNILTELFTTGIYNLQDKKLIQTISPAMDILISSNVERLLFDKFGSIRTKELMDSLKNSGFYKLAQEELEELKADFEADFCSDEECENYIKNVSSKGILIDPHTATCLKLVDNDKLSVITSTAQWVKFTPSMVKAIKNKPTQDELVDMKELAKEFDVKIPKSILELFSQKELHKDVIEQDKIKSNIINWLKK</sequence>
<dbReference type="InterPro" id="IPR004323">
    <property type="entry name" value="Ion_tolerance_CutA"/>
</dbReference>
<dbReference type="Pfam" id="PF00291">
    <property type="entry name" value="PALP"/>
    <property type="match status" value="1"/>
</dbReference>
<dbReference type="InterPro" id="IPR011322">
    <property type="entry name" value="N-reg_PII-like_a/b"/>
</dbReference>
<dbReference type="EMBL" id="AACCXM010000001">
    <property type="protein sequence ID" value="EAK0467960.1"/>
    <property type="molecule type" value="Genomic_DNA"/>
</dbReference>
<dbReference type="Gene3D" id="3.40.50.1100">
    <property type="match status" value="2"/>
</dbReference>
<feature type="modified residue" description="N6-(pyridoxal phosphate)lysine" evidence="12">
    <location>
        <position position="213"/>
    </location>
</feature>
<dbReference type="RefSeq" id="WP_081303754.1">
    <property type="nucleotide sequence ID" value="NZ_AABUZP020000005.1"/>
</dbReference>
<dbReference type="InterPro" id="IPR029144">
    <property type="entry name" value="Thr_synth_N"/>
</dbReference>
<dbReference type="EMBL" id="AABQDW010000001">
    <property type="protein sequence ID" value="EAI5407173.1"/>
    <property type="molecule type" value="Genomic_DNA"/>
</dbReference>
<evidence type="ECO:0000256" key="5">
    <source>
        <dbReference type="ARBA" id="ARBA00013028"/>
    </source>
</evidence>
<organism evidence="16">
    <name type="scientific">Campylobacter fetus</name>
    <dbReference type="NCBI Taxonomy" id="196"/>
    <lineage>
        <taxon>Bacteria</taxon>
        <taxon>Pseudomonadati</taxon>
        <taxon>Campylobacterota</taxon>
        <taxon>Epsilonproteobacteria</taxon>
        <taxon>Campylobacterales</taxon>
        <taxon>Campylobacteraceae</taxon>
        <taxon>Campylobacter</taxon>
    </lineage>
</organism>
<evidence type="ECO:0000313" key="17">
    <source>
        <dbReference type="Proteomes" id="UP000557842"/>
    </source>
</evidence>
<dbReference type="Proteomes" id="UP000557842">
    <property type="component" value="Unassembled WGS sequence"/>
</dbReference>
<dbReference type="CDD" id="cd01560">
    <property type="entry name" value="Thr-synth_2"/>
    <property type="match status" value="1"/>
</dbReference>
<dbReference type="InterPro" id="IPR000634">
    <property type="entry name" value="Ser/Thr_deHydtase_PyrdxlP-BS"/>
</dbReference>
<dbReference type="SUPFAM" id="SSF53686">
    <property type="entry name" value="Tryptophan synthase beta subunit-like PLP-dependent enzymes"/>
    <property type="match status" value="1"/>
</dbReference>
<dbReference type="PANTHER" id="PTHR43515:SF1">
    <property type="entry name" value="THREONINE SYNTHASE-LIKE 1"/>
    <property type="match status" value="1"/>
</dbReference>
<reference evidence="16 17" key="1">
    <citation type="submission" date="2018-05" db="EMBL/GenBank/DDBJ databases">
        <authorList>
            <consortium name="PulseNet: The National Subtyping Network for Foodborne Disease Surveillance"/>
            <person name="Tarr C.L."/>
            <person name="Trees E."/>
            <person name="Katz L.S."/>
            <person name="Carleton-Romer H.A."/>
            <person name="Stroika S."/>
            <person name="Kucerova Z."/>
            <person name="Roache K.F."/>
            <person name="Sabol A.L."/>
            <person name="Besser J."/>
            <person name="Gerner-Smidt P."/>
        </authorList>
    </citation>
    <scope>NUCLEOTIDE SEQUENCE</scope>
    <source>
        <strain evidence="15 17">2016D-0221</strain>
        <strain evidence="16">D4313</strain>
    </source>
</reference>
<dbReference type="GO" id="GO:0030170">
    <property type="term" value="F:pyridoxal phosphate binding"/>
    <property type="evidence" value="ECO:0007669"/>
    <property type="project" value="InterPro"/>
</dbReference>
<dbReference type="Pfam" id="PF03091">
    <property type="entry name" value="CutA1"/>
    <property type="match status" value="1"/>
</dbReference>
<evidence type="ECO:0000256" key="9">
    <source>
        <dbReference type="ARBA" id="ARBA00022898"/>
    </source>
</evidence>
<dbReference type="GO" id="GO:0010038">
    <property type="term" value="P:response to metal ion"/>
    <property type="evidence" value="ECO:0007669"/>
    <property type="project" value="InterPro"/>
</dbReference>
<evidence type="ECO:0000256" key="2">
    <source>
        <dbReference type="ARBA" id="ARBA00004979"/>
    </source>
</evidence>
<evidence type="ECO:0000256" key="12">
    <source>
        <dbReference type="PIRSR" id="PIRSR604450-51"/>
    </source>
</evidence>
<evidence type="ECO:0000256" key="10">
    <source>
        <dbReference type="ARBA" id="ARBA00049144"/>
    </source>
</evidence>
<feature type="domain" description="Tryptophan synthase beta chain-like PALP" evidence="13">
    <location>
        <begin position="193"/>
        <end position="496"/>
    </location>
</feature>
<comment type="similarity">
    <text evidence="4">Belongs to the CutA family.</text>
</comment>
<evidence type="ECO:0000256" key="1">
    <source>
        <dbReference type="ARBA" id="ARBA00001933"/>
    </source>
</evidence>
<dbReference type="Pfam" id="PF14821">
    <property type="entry name" value="Thr_synth_N"/>
    <property type="match status" value="1"/>
</dbReference>
<evidence type="ECO:0000256" key="4">
    <source>
        <dbReference type="ARBA" id="ARBA00010169"/>
    </source>
</evidence>
<dbReference type="GO" id="GO:0004795">
    <property type="term" value="F:threonine synthase activity"/>
    <property type="evidence" value="ECO:0007669"/>
    <property type="project" value="UniProtKB-UniRule"/>
</dbReference>
<dbReference type="InterPro" id="IPR015867">
    <property type="entry name" value="N-reg_PII/ATP_PRibTrfase_C"/>
</dbReference>
<keyword evidence="8" id="KW-0791">Threonine biosynthesis</keyword>
<dbReference type="InterPro" id="IPR037158">
    <property type="entry name" value="Thr_synth_N_sf"/>
</dbReference>
<evidence type="ECO:0000256" key="3">
    <source>
        <dbReference type="ARBA" id="ARBA00005517"/>
    </source>
</evidence>
<gene>
    <name evidence="16" type="ORF">AAH24_01035</name>
    <name evidence="15" type="ORF">BVH53_00390</name>
</gene>
<evidence type="ECO:0000256" key="6">
    <source>
        <dbReference type="ARBA" id="ARBA00018679"/>
    </source>
</evidence>
<evidence type="ECO:0000313" key="16">
    <source>
        <dbReference type="EMBL" id="EAK0467960.1"/>
    </source>
</evidence>
<keyword evidence="16" id="KW-0456">Lyase</keyword>
<comment type="caution">
    <text evidence="16">The sequence shown here is derived from an EMBL/GenBank/DDBJ whole genome shotgun (WGS) entry which is preliminary data.</text>
</comment>
<dbReference type="GO" id="GO:0005737">
    <property type="term" value="C:cytoplasm"/>
    <property type="evidence" value="ECO:0007669"/>
    <property type="project" value="TreeGrafter"/>
</dbReference>
<dbReference type="PANTHER" id="PTHR43515">
    <property type="entry name" value="THREONINE SYNTHASE-LIKE 1"/>
    <property type="match status" value="1"/>
</dbReference>
<comment type="similarity">
    <text evidence="3">Belongs to the threonine synthase family.</text>
</comment>
<comment type="pathway">
    <text evidence="2">Amino-acid biosynthesis; L-threonine biosynthesis; L-threonine from L-aspartate: step 5/5.</text>
</comment>
<evidence type="ECO:0000256" key="8">
    <source>
        <dbReference type="ARBA" id="ARBA00022697"/>
    </source>
</evidence>
<keyword evidence="7" id="KW-0028">Amino-acid biosynthesis</keyword>
<dbReference type="InterPro" id="IPR036052">
    <property type="entry name" value="TrpB-like_PALP_sf"/>
</dbReference>
<dbReference type="NCBIfam" id="TIGR00260">
    <property type="entry name" value="thrC"/>
    <property type="match status" value="1"/>
</dbReference>
<accession>A0A5L4L4V6</accession>
<feature type="domain" description="Threonine synthase N-terminal" evidence="14">
    <location>
        <begin position="115"/>
        <end position="179"/>
    </location>
</feature>
<dbReference type="UniPathway" id="UPA00050">
    <property type="reaction ID" value="UER00065"/>
</dbReference>
<dbReference type="Gene3D" id="3.90.1380.10">
    <property type="entry name" value="Threonine synthase, N-terminal domain"/>
    <property type="match status" value="1"/>
</dbReference>
<dbReference type="InterPro" id="IPR001926">
    <property type="entry name" value="TrpB-like_PALP"/>
</dbReference>